<gene>
    <name evidence="1" type="ORF">FJZ47_17395</name>
</gene>
<dbReference type="AlphaFoldDB" id="A0A938B3P2"/>
<dbReference type="InterPro" id="IPR013078">
    <property type="entry name" value="His_Pase_superF_clade-1"/>
</dbReference>
<dbReference type="InterPro" id="IPR029033">
    <property type="entry name" value="His_PPase_superfam"/>
</dbReference>
<dbReference type="Pfam" id="PF00300">
    <property type="entry name" value="His_Phos_1"/>
    <property type="match status" value="1"/>
</dbReference>
<proteinExistence type="predicted"/>
<sequence length="137" mass="14959">MELLVIRHAIAAPGSMHLPDAERPLTPEGRARFTQVIQGLQHLKIHLDQLYHSPWRRAVETAELLTPLLEGAAVSHAGLARPPGLELLETIGGERVAVVGHQPWMGELVAWLTMGTLVDGSLFAFKRGGVAWLEGRP</sequence>
<reference evidence="1" key="1">
    <citation type="submission" date="2019-03" db="EMBL/GenBank/DDBJ databases">
        <title>Lake Tanganyika Metagenome-Assembled Genomes (MAGs).</title>
        <authorList>
            <person name="Tran P."/>
        </authorList>
    </citation>
    <scope>NUCLEOTIDE SEQUENCE</scope>
    <source>
        <strain evidence="1">K_DeepCast_65m_m2_066</strain>
    </source>
</reference>
<dbReference type="Gene3D" id="3.40.50.1240">
    <property type="entry name" value="Phosphoglycerate mutase-like"/>
    <property type="match status" value="1"/>
</dbReference>
<dbReference type="CDD" id="cd07067">
    <property type="entry name" value="HP_PGM_like"/>
    <property type="match status" value="1"/>
</dbReference>
<dbReference type="SUPFAM" id="SSF53254">
    <property type="entry name" value="Phosphoglycerate mutase-like"/>
    <property type="match status" value="1"/>
</dbReference>
<accession>A0A938B3P2</accession>
<organism evidence="1 2">
    <name type="scientific">Tectimicrobiota bacterium</name>
    <dbReference type="NCBI Taxonomy" id="2528274"/>
    <lineage>
        <taxon>Bacteria</taxon>
        <taxon>Pseudomonadati</taxon>
        <taxon>Nitrospinota/Tectimicrobiota group</taxon>
        <taxon>Candidatus Tectimicrobiota</taxon>
    </lineage>
</organism>
<evidence type="ECO:0000313" key="1">
    <source>
        <dbReference type="EMBL" id="MBM3225556.1"/>
    </source>
</evidence>
<protein>
    <submittedName>
        <fullName evidence="1">Phosphohistidine phosphatase</fullName>
    </submittedName>
</protein>
<name>A0A938B3P2_UNCTE</name>
<dbReference type="EMBL" id="VGLS01000611">
    <property type="protein sequence ID" value="MBM3225556.1"/>
    <property type="molecule type" value="Genomic_DNA"/>
</dbReference>
<evidence type="ECO:0000313" key="2">
    <source>
        <dbReference type="Proteomes" id="UP000712673"/>
    </source>
</evidence>
<dbReference type="Proteomes" id="UP000712673">
    <property type="component" value="Unassembled WGS sequence"/>
</dbReference>
<feature type="non-terminal residue" evidence="1">
    <location>
        <position position="137"/>
    </location>
</feature>
<comment type="caution">
    <text evidence="1">The sequence shown here is derived from an EMBL/GenBank/DDBJ whole genome shotgun (WGS) entry which is preliminary data.</text>
</comment>